<dbReference type="RefSeq" id="XP_056075534.1">
    <property type="nucleotide sequence ID" value="XM_056212061.1"/>
</dbReference>
<reference evidence="2" key="1">
    <citation type="submission" date="2022-10" db="EMBL/GenBank/DDBJ databases">
        <title>Tapping the CABI collections for fungal endophytes: first genome assemblies for Collariella, Neodidymelliopsis, Ascochyta clinopodiicola, Didymella pomorum, Didymosphaeria variabile, Neocosmospora piperis and Neocucurbitaria cava.</title>
        <authorList>
            <person name="Hill R."/>
        </authorList>
    </citation>
    <scope>NUCLEOTIDE SEQUENCE</scope>
    <source>
        <strain evidence="2">IMI 356815</strain>
    </source>
</reference>
<dbReference type="OrthoDB" id="3210850at2759"/>
<keyword evidence="1" id="KW-0812">Transmembrane</keyword>
<gene>
    <name evidence="2" type="ORF">N0V89_003259</name>
</gene>
<dbReference type="Proteomes" id="UP001140513">
    <property type="component" value="Unassembled WGS sequence"/>
</dbReference>
<evidence type="ECO:0000313" key="2">
    <source>
        <dbReference type="EMBL" id="KAJ4358675.1"/>
    </source>
</evidence>
<evidence type="ECO:0000313" key="3">
    <source>
        <dbReference type="Proteomes" id="UP001140513"/>
    </source>
</evidence>
<name>A0A9W8XT74_9PLEO</name>
<organism evidence="2 3">
    <name type="scientific">Didymosphaeria variabile</name>
    <dbReference type="NCBI Taxonomy" id="1932322"/>
    <lineage>
        <taxon>Eukaryota</taxon>
        <taxon>Fungi</taxon>
        <taxon>Dikarya</taxon>
        <taxon>Ascomycota</taxon>
        <taxon>Pezizomycotina</taxon>
        <taxon>Dothideomycetes</taxon>
        <taxon>Pleosporomycetidae</taxon>
        <taxon>Pleosporales</taxon>
        <taxon>Massarineae</taxon>
        <taxon>Didymosphaeriaceae</taxon>
        <taxon>Didymosphaeria</taxon>
    </lineage>
</organism>
<keyword evidence="1" id="KW-0472">Membrane</keyword>
<comment type="caution">
    <text evidence="2">The sequence shown here is derived from an EMBL/GenBank/DDBJ whole genome shotgun (WGS) entry which is preliminary data.</text>
</comment>
<proteinExistence type="predicted"/>
<sequence length="171" mass="19738">MKSVSVSRSGTLQEDEMRRNRNITMLCKNIIGWASMLSFTLINMTVYLTRTDAKRSHICLLSCLTDVAWSMFITSCLIKNTTENVSRPELGEEMSRHRSRKEITRQIVEPKPVSSSQSITRSDSWSEYMQTLSQEKHKNFNMNYIETRVETGTAWLGVLPDIPEKDWIQPA</sequence>
<keyword evidence="3" id="KW-1185">Reference proteome</keyword>
<feature type="transmembrane region" description="Helical" evidence="1">
    <location>
        <begin position="30"/>
        <end position="48"/>
    </location>
</feature>
<protein>
    <submittedName>
        <fullName evidence="2">Uncharacterized protein</fullName>
    </submittedName>
</protein>
<evidence type="ECO:0000256" key="1">
    <source>
        <dbReference type="SAM" id="Phobius"/>
    </source>
</evidence>
<dbReference type="EMBL" id="JAPEUX010000002">
    <property type="protein sequence ID" value="KAJ4358675.1"/>
    <property type="molecule type" value="Genomic_DNA"/>
</dbReference>
<dbReference type="GeneID" id="80906789"/>
<accession>A0A9W8XT74</accession>
<keyword evidence="1" id="KW-1133">Transmembrane helix</keyword>
<dbReference type="AlphaFoldDB" id="A0A9W8XT74"/>